<organism evidence="1 2">
    <name type="scientific">Micromonospora craterilacus</name>
    <dbReference type="NCBI Taxonomy" id="1655439"/>
    <lineage>
        <taxon>Bacteria</taxon>
        <taxon>Bacillati</taxon>
        <taxon>Actinomycetota</taxon>
        <taxon>Actinomycetes</taxon>
        <taxon>Micromonosporales</taxon>
        <taxon>Micromonosporaceae</taxon>
        <taxon>Micromonospora</taxon>
    </lineage>
</organism>
<dbReference type="AlphaFoldDB" id="A0A2W2DYU9"/>
<gene>
    <name evidence="1" type="ORF">C1I95_28265</name>
</gene>
<proteinExistence type="predicted"/>
<sequence>MPLVNIALLNFEAGGLRRPGHRDLQLLIDAFHLIEPAPALLLLNEAKYWREDGSRPLHQAAELLADRFDTPYVGLLGHDPDSPMPPAIIYDPTVLILRRWPEAGDPHLFADKRNVAVFAVRDSGDFDIDRVEFAAAVTHWTPHCGIRRRQQAALLDRYGTTRQPVIIGGDLNSTASGPHLPQRDWAVADYRTCAQKGRQLPDGTWTADTDAVDHLIGRWNPDHQQRIGGCGFHALADLAWHANPGVPLLPTVNDDENIDVGGGLLIDWLLVNNAMLPHIVTGSYRVHTPLDDPPPSDHRLVTAVMTFPKAPPRMDI</sequence>
<dbReference type="EMBL" id="POTY01000253">
    <property type="protein sequence ID" value="PZG10255.1"/>
    <property type="molecule type" value="Genomic_DNA"/>
</dbReference>
<dbReference type="Gene3D" id="3.60.10.10">
    <property type="entry name" value="Endonuclease/exonuclease/phosphatase"/>
    <property type="match status" value="1"/>
</dbReference>
<dbReference type="SUPFAM" id="SSF56219">
    <property type="entry name" value="DNase I-like"/>
    <property type="match status" value="1"/>
</dbReference>
<dbReference type="Proteomes" id="UP000248924">
    <property type="component" value="Unassembled WGS sequence"/>
</dbReference>
<reference evidence="1 2" key="1">
    <citation type="submission" date="2018-01" db="EMBL/GenBank/DDBJ databases">
        <title>Draft genome sequence of Jishengella sp. NA12.</title>
        <authorList>
            <person name="Sahin N."/>
            <person name="Ay H."/>
            <person name="Saygin H."/>
        </authorList>
    </citation>
    <scope>NUCLEOTIDE SEQUENCE [LARGE SCALE GENOMIC DNA]</scope>
    <source>
        <strain evidence="1 2">NA12</strain>
    </source>
</reference>
<evidence type="ECO:0000313" key="2">
    <source>
        <dbReference type="Proteomes" id="UP000248924"/>
    </source>
</evidence>
<keyword evidence="2" id="KW-1185">Reference proteome</keyword>
<name>A0A2W2DYU9_9ACTN</name>
<evidence type="ECO:0000313" key="1">
    <source>
        <dbReference type="EMBL" id="PZG10255.1"/>
    </source>
</evidence>
<comment type="caution">
    <text evidence="1">The sequence shown here is derived from an EMBL/GenBank/DDBJ whole genome shotgun (WGS) entry which is preliminary data.</text>
</comment>
<accession>A0A2W2DYU9</accession>
<dbReference type="RefSeq" id="WP_111218338.1">
    <property type="nucleotide sequence ID" value="NZ_POTY01000253.1"/>
</dbReference>
<dbReference type="InterPro" id="IPR036691">
    <property type="entry name" value="Endo/exonu/phosph_ase_sf"/>
</dbReference>
<evidence type="ECO:0008006" key="3">
    <source>
        <dbReference type="Google" id="ProtNLM"/>
    </source>
</evidence>
<dbReference type="OrthoDB" id="3523129at2"/>
<protein>
    <recommendedName>
        <fullName evidence="3">Endonuclease/exonuclease/phosphatase domain-containing protein</fullName>
    </recommendedName>
</protein>